<keyword evidence="1" id="KW-0812">Transmembrane</keyword>
<dbReference type="AlphaFoldDB" id="A0A011PHM8"/>
<evidence type="ECO:0000313" key="2">
    <source>
        <dbReference type="EMBL" id="EXI87061.1"/>
    </source>
</evidence>
<dbReference type="Proteomes" id="UP000022141">
    <property type="component" value="Unassembled WGS sequence"/>
</dbReference>
<feature type="transmembrane region" description="Helical" evidence="1">
    <location>
        <begin position="50"/>
        <end position="72"/>
    </location>
</feature>
<evidence type="ECO:0000313" key="3">
    <source>
        <dbReference type="Proteomes" id="UP000022141"/>
    </source>
</evidence>
<dbReference type="EMBL" id="JEMY01000038">
    <property type="protein sequence ID" value="EXI87061.1"/>
    <property type="molecule type" value="Genomic_DNA"/>
</dbReference>
<comment type="caution">
    <text evidence="2">The sequence shown here is derived from an EMBL/GenBank/DDBJ whole genome shotgun (WGS) entry which is preliminary data.</text>
</comment>
<dbReference type="STRING" id="1454004.AW11_02856"/>
<accession>A0A011PHM8</accession>
<proteinExistence type="predicted"/>
<name>A0A011PHM8_ACCRE</name>
<sequence length="83" mass="9576">MSTEKHWLVRPETIKLLWRVFIAVLALTVAAELVVHLHPHFGFDGWFGFHAWYGFLTCAAMIVFAKGLGLLIKRPDTYYGEDR</sequence>
<dbReference type="eggNOG" id="ENOG50337TS">
    <property type="taxonomic scope" value="Bacteria"/>
</dbReference>
<feature type="transmembrane region" description="Helical" evidence="1">
    <location>
        <begin position="16"/>
        <end position="38"/>
    </location>
</feature>
<keyword evidence="1" id="KW-1133">Transmembrane helix</keyword>
<dbReference type="PATRIC" id="fig|1454004.3.peg.2949"/>
<keyword evidence="1" id="KW-0472">Membrane</keyword>
<reference evidence="2" key="1">
    <citation type="submission" date="2014-02" db="EMBL/GenBank/DDBJ databases">
        <title>Expanding our view of genomic diversity in Candidatus Accumulibacter clades.</title>
        <authorList>
            <person name="Skennerton C.T."/>
            <person name="Barr J.J."/>
            <person name="Slater F.R."/>
            <person name="Bond P.L."/>
            <person name="Tyson G.W."/>
        </authorList>
    </citation>
    <scope>NUCLEOTIDE SEQUENCE [LARGE SCALE GENOMIC DNA]</scope>
</reference>
<gene>
    <name evidence="2" type="ORF">AW11_02856</name>
</gene>
<keyword evidence="3" id="KW-1185">Reference proteome</keyword>
<protein>
    <submittedName>
        <fullName evidence="2">Uncharacterized protein</fullName>
    </submittedName>
</protein>
<organism evidence="2 3">
    <name type="scientific">Accumulibacter regalis</name>
    <dbReference type="NCBI Taxonomy" id="522306"/>
    <lineage>
        <taxon>Bacteria</taxon>
        <taxon>Pseudomonadati</taxon>
        <taxon>Pseudomonadota</taxon>
        <taxon>Betaproteobacteria</taxon>
        <taxon>Candidatus Accumulibacter</taxon>
    </lineage>
</organism>
<evidence type="ECO:0000256" key="1">
    <source>
        <dbReference type="SAM" id="Phobius"/>
    </source>
</evidence>